<reference evidence="3 4" key="1">
    <citation type="submission" date="2020-07" db="EMBL/GenBank/DDBJ databases">
        <title>Novel species isolated from subtropical streams in China.</title>
        <authorList>
            <person name="Lu H."/>
        </authorList>
    </citation>
    <scope>NUCLEOTIDE SEQUENCE [LARGE SCALE GENOMIC DNA]</scope>
    <source>
        <strain evidence="3 4">FT3S</strain>
    </source>
</reference>
<feature type="transmembrane region" description="Helical" evidence="1">
    <location>
        <begin position="6"/>
        <end position="26"/>
    </location>
</feature>
<protein>
    <submittedName>
        <fullName evidence="3">CAAX prenyl protease-related protein</fullName>
    </submittedName>
</protein>
<dbReference type="RefSeq" id="WP_182219784.1">
    <property type="nucleotide sequence ID" value="NZ_JACEZS010000019.1"/>
</dbReference>
<feature type="transmembrane region" description="Helical" evidence="1">
    <location>
        <begin position="109"/>
        <end position="128"/>
    </location>
</feature>
<evidence type="ECO:0000259" key="2">
    <source>
        <dbReference type="Pfam" id="PF02517"/>
    </source>
</evidence>
<keyword evidence="1" id="KW-0812">Transmembrane</keyword>
<dbReference type="Proteomes" id="UP000566711">
    <property type="component" value="Unassembled WGS sequence"/>
</dbReference>
<dbReference type="AlphaFoldDB" id="A0A7W2I8N9"/>
<keyword evidence="3" id="KW-0378">Hydrolase</keyword>
<dbReference type="GO" id="GO:0080120">
    <property type="term" value="P:CAAX-box protein maturation"/>
    <property type="evidence" value="ECO:0007669"/>
    <property type="project" value="UniProtKB-ARBA"/>
</dbReference>
<dbReference type="NCBIfam" id="TIGR03008">
    <property type="entry name" value="pepcterm_CAAX"/>
    <property type="match status" value="1"/>
</dbReference>
<evidence type="ECO:0000313" key="4">
    <source>
        <dbReference type="Proteomes" id="UP000566711"/>
    </source>
</evidence>
<keyword evidence="3" id="KW-0645">Protease</keyword>
<name>A0A7W2I8N9_9BURK</name>
<accession>A0A7W2I8N9</accession>
<feature type="transmembrane region" description="Helical" evidence="1">
    <location>
        <begin position="193"/>
        <end position="212"/>
    </location>
</feature>
<dbReference type="EMBL" id="JACEZS010000019">
    <property type="protein sequence ID" value="MBA5607578.1"/>
    <property type="molecule type" value="Genomic_DNA"/>
</dbReference>
<organism evidence="3 4">
    <name type="scientific">Rugamonas fusca</name>
    <dbReference type="NCBI Taxonomy" id="2758568"/>
    <lineage>
        <taxon>Bacteria</taxon>
        <taxon>Pseudomonadati</taxon>
        <taxon>Pseudomonadota</taxon>
        <taxon>Betaproteobacteria</taxon>
        <taxon>Burkholderiales</taxon>
        <taxon>Oxalobacteraceae</taxon>
        <taxon>Telluria group</taxon>
        <taxon>Rugamonas</taxon>
    </lineage>
</organism>
<feature type="transmembrane region" description="Helical" evidence="1">
    <location>
        <begin position="38"/>
        <end position="58"/>
    </location>
</feature>
<feature type="domain" description="CAAX prenyl protease 2/Lysostaphin resistance protein A-like" evidence="2">
    <location>
        <begin position="115"/>
        <end position="205"/>
    </location>
</feature>
<feature type="transmembrane region" description="Helical" evidence="1">
    <location>
        <begin position="159"/>
        <end position="186"/>
    </location>
</feature>
<comment type="caution">
    <text evidence="3">The sequence shown here is derived from an EMBL/GenBank/DDBJ whole genome shotgun (WGS) entry which is preliminary data.</text>
</comment>
<keyword evidence="1" id="KW-0472">Membrane</keyword>
<dbReference type="Pfam" id="PF02517">
    <property type="entry name" value="Rce1-like"/>
    <property type="match status" value="1"/>
</dbReference>
<dbReference type="InterPro" id="IPR014346">
    <property type="entry name" value="Prenyl_protease-related"/>
</dbReference>
<dbReference type="GO" id="GO:0004175">
    <property type="term" value="F:endopeptidase activity"/>
    <property type="evidence" value="ECO:0007669"/>
    <property type="project" value="UniProtKB-ARBA"/>
</dbReference>
<proteinExistence type="predicted"/>
<gene>
    <name evidence="3" type="ORF">H3H36_19665</name>
</gene>
<evidence type="ECO:0000256" key="1">
    <source>
        <dbReference type="SAM" id="Phobius"/>
    </source>
</evidence>
<keyword evidence="4" id="KW-1185">Reference proteome</keyword>
<keyword evidence="1" id="KW-1133">Transmembrane helix</keyword>
<dbReference type="GO" id="GO:0006508">
    <property type="term" value="P:proteolysis"/>
    <property type="evidence" value="ECO:0007669"/>
    <property type="project" value="UniProtKB-KW"/>
</dbReference>
<feature type="transmembrane region" description="Helical" evidence="1">
    <location>
        <begin position="70"/>
        <end position="88"/>
    </location>
</feature>
<sequence length="220" mass="24609">MFERAAWPRVLPFAAYLTFIAIADLLDWLGVSAGQLRWLYPFKIAVVLALLLAFRRHYDELGPPFLNRGAAAKAVAAGIVVLLLWINLNADWMKVGTSAGFDPARDGKIDWLLVTVRLAGAALVVPVMEELFWRSYLMRWLESAHFQQVAPARLGWKPFVVTVVLFGFEHNLWLAGIVAGAVYSLLYMRSGSLWPPVLAHGVTNGLLGVWIISTGNWTYW</sequence>
<evidence type="ECO:0000313" key="3">
    <source>
        <dbReference type="EMBL" id="MBA5607578.1"/>
    </source>
</evidence>
<dbReference type="InterPro" id="IPR003675">
    <property type="entry name" value="Rce1/LyrA-like_dom"/>
</dbReference>